<keyword evidence="3" id="KW-1185">Reference proteome</keyword>
<evidence type="ECO:0000313" key="2">
    <source>
        <dbReference type="EMBL" id="RRC96317.1"/>
    </source>
</evidence>
<dbReference type="OrthoDB" id="56388at2"/>
<dbReference type="Gene3D" id="1.25.40.10">
    <property type="entry name" value="Tetratricopeptide repeat domain"/>
    <property type="match status" value="1"/>
</dbReference>
<feature type="region of interest" description="Disordered" evidence="1">
    <location>
        <begin position="399"/>
        <end position="442"/>
    </location>
</feature>
<name>A0A3P1SH41_9ACTO</name>
<evidence type="ECO:0000256" key="1">
    <source>
        <dbReference type="SAM" id="MobiDB-lite"/>
    </source>
</evidence>
<comment type="caution">
    <text evidence="2">The sequence shown here is derived from an EMBL/GenBank/DDBJ whole genome shotgun (WGS) entry which is preliminary data.</text>
</comment>
<dbReference type="RefSeq" id="WP_124867782.1">
    <property type="nucleotide sequence ID" value="NZ_RQZF01000001.1"/>
</dbReference>
<reference evidence="2 3" key="1">
    <citation type="submission" date="2018-11" db="EMBL/GenBank/DDBJ databases">
        <title>Genomes From Bacteria Associated with the Canine Oral Cavity: a Test Case for Automated Genome-Based Taxonomic Assignment.</title>
        <authorList>
            <person name="Coil D.A."/>
            <person name="Jospin G."/>
            <person name="Darling A.E."/>
            <person name="Wallis C."/>
            <person name="Davis I.J."/>
            <person name="Harris S."/>
            <person name="Eisen J.A."/>
            <person name="Holcombe L.J."/>
            <person name="O'Flynn C."/>
        </authorList>
    </citation>
    <scope>NUCLEOTIDE SEQUENCE [LARGE SCALE GENOMIC DNA]</scope>
    <source>
        <strain evidence="2 3">OH770</strain>
    </source>
</reference>
<gene>
    <name evidence="2" type="ORF">EII11_01305</name>
</gene>
<evidence type="ECO:0000313" key="3">
    <source>
        <dbReference type="Proteomes" id="UP000280444"/>
    </source>
</evidence>
<dbReference type="Proteomes" id="UP000280444">
    <property type="component" value="Unassembled WGS sequence"/>
</dbReference>
<sequence>MSEIDEDLRDLIERASATPWGKTCSSLWAKAATLALEHGNDELAVYCHLQLCSAYVGGGESTRVIGPFMWVHRTHHEHPELFSEEALRAFAFTYDYMLRGVATVPHVSVEQIESLSTQMYQYFLQGGYPLKTYHLRRWQLLLSLGQEAEAEEEYARFLSTTPFEVVEATIRDCAVEVNYHAQRSEWELAVAIGEKGLAIDGDVEENMREHLMGEMLKPLLYLGRDSEAWALHVRSYRCHQQSPEYVEYLTEHMVYLALSGRAGRPDRLERGLSILTRHMPWWTVAESPRALMNMATSGVILLDSFPSDEDDRVLQVTLPGNDLQWAEYPTLHNPTLAEARTWMKELALKLADLFDARPGHPNPGFERTSVLKAMNPAPAPALPEEGLLKDVTGLGDYTPLSQVGDDQAVRTSGESSGGAAVGQVRGDDDQATSADDEDDQPPYVTLQVNGAWKQMSFLELIDACARLGQYVPSIHYYQARERVCLDPQLADESFRSQLDEHLVQTWEWIVNDALSSVDYDHETSEDRTVTNDAAYMLIQKSDDMLDLRRYMEAAALADEAMRTPSVEDLGVRIRGLAGLSQAATSAGYYDEAIDALREGTNLSALLGLRVEQALAAGVLADTLTKQKRFVEAAEVTQNALDISEHYPHMYALRVSLHLRGGEACAGAKFYTAAGDHYMSAAQDLMGAELYVAAALRFTEAGENFTRGRQFRRGIEAYRKSVTAYRHYRDLSRAQVEEARVQLSCATAEGGSKESRSLSEAEKAQEQFERAQQAYVRSLNECAKALAEQPGNVSDDDFALMEQLMDEVRTIVTSQEYAAMSKRSPELMDAQWHADVGKLMLESYRFALALTYFTEAASRFAACGDVLKQADQLLMLAWTQGHREDYVTARETLHRVCALEGTSSYVSRQLIPLKRRAQEMLAECESM</sequence>
<dbReference type="SUPFAM" id="SSF48452">
    <property type="entry name" value="TPR-like"/>
    <property type="match status" value="2"/>
</dbReference>
<dbReference type="AlphaFoldDB" id="A0A3P1SH41"/>
<dbReference type="InterPro" id="IPR011990">
    <property type="entry name" value="TPR-like_helical_dom_sf"/>
</dbReference>
<accession>A0A3P1SH41</accession>
<organism evidence="2 3">
    <name type="scientific">Schaalia canis</name>
    <dbReference type="NCBI Taxonomy" id="100469"/>
    <lineage>
        <taxon>Bacteria</taxon>
        <taxon>Bacillati</taxon>
        <taxon>Actinomycetota</taxon>
        <taxon>Actinomycetes</taxon>
        <taxon>Actinomycetales</taxon>
        <taxon>Actinomycetaceae</taxon>
        <taxon>Schaalia</taxon>
    </lineage>
</organism>
<protein>
    <recommendedName>
        <fullName evidence="4">Tetratricopeptide repeat protein</fullName>
    </recommendedName>
</protein>
<proteinExistence type="predicted"/>
<dbReference type="EMBL" id="RQZF01000001">
    <property type="protein sequence ID" value="RRC96317.1"/>
    <property type="molecule type" value="Genomic_DNA"/>
</dbReference>
<evidence type="ECO:0008006" key="4">
    <source>
        <dbReference type="Google" id="ProtNLM"/>
    </source>
</evidence>